<gene>
    <name evidence="1" type="ORF">JVT61DRAFT_10388</name>
</gene>
<keyword evidence="2" id="KW-1185">Reference proteome</keyword>
<organism evidence="1 2">
    <name type="scientific">Boletus reticuloceps</name>
    <dbReference type="NCBI Taxonomy" id="495285"/>
    <lineage>
        <taxon>Eukaryota</taxon>
        <taxon>Fungi</taxon>
        <taxon>Dikarya</taxon>
        <taxon>Basidiomycota</taxon>
        <taxon>Agaricomycotina</taxon>
        <taxon>Agaricomycetes</taxon>
        <taxon>Agaricomycetidae</taxon>
        <taxon>Boletales</taxon>
        <taxon>Boletineae</taxon>
        <taxon>Boletaceae</taxon>
        <taxon>Boletoideae</taxon>
        <taxon>Boletus</taxon>
    </lineage>
</organism>
<reference evidence="1" key="1">
    <citation type="submission" date="2021-03" db="EMBL/GenBank/DDBJ databases">
        <title>Evolutionary innovations through gain and loss of genes in the ectomycorrhizal Boletales.</title>
        <authorList>
            <person name="Wu G."/>
            <person name="Miyauchi S."/>
            <person name="Morin E."/>
            <person name="Yang Z.-L."/>
            <person name="Xu J."/>
            <person name="Martin F.M."/>
        </authorList>
    </citation>
    <scope>NUCLEOTIDE SEQUENCE</scope>
    <source>
        <strain evidence="1">BR01</strain>
    </source>
</reference>
<evidence type="ECO:0000313" key="2">
    <source>
        <dbReference type="Proteomes" id="UP000683000"/>
    </source>
</evidence>
<evidence type="ECO:0000313" key="1">
    <source>
        <dbReference type="EMBL" id="KAG6379839.1"/>
    </source>
</evidence>
<dbReference type="Proteomes" id="UP000683000">
    <property type="component" value="Unassembled WGS sequence"/>
</dbReference>
<dbReference type="AlphaFoldDB" id="A0A8I2YUU9"/>
<protein>
    <submittedName>
        <fullName evidence="1">Uncharacterized protein</fullName>
    </submittedName>
</protein>
<name>A0A8I2YUU9_9AGAM</name>
<sequence>MDTILPARKPLRGDLASRDSMRAVLGNAKICRVFAARTVLDGVDRAYKCTEHPRRVPCNLCNPSNPVHGAIISASKDFPGSLELPSISMPSQATKTDWNLGGFSTVRTLKTAVRFPPPVIKMQHQSPLPRTPSKAVPGISVQGCGGAFKVSLISGQVDPVWPRVQNATIDFGPPSMA</sequence>
<dbReference type="EMBL" id="JAGFBS010000004">
    <property type="protein sequence ID" value="KAG6379839.1"/>
    <property type="molecule type" value="Genomic_DNA"/>
</dbReference>
<accession>A0A8I2YUU9</accession>
<proteinExistence type="predicted"/>
<comment type="caution">
    <text evidence="1">The sequence shown here is derived from an EMBL/GenBank/DDBJ whole genome shotgun (WGS) entry which is preliminary data.</text>
</comment>